<organism evidence="1">
    <name type="scientific">marine sediment metagenome</name>
    <dbReference type="NCBI Taxonomy" id="412755"/>
    <lineage>
        <taxon>unclassified sequences</taxon>
        <taxon>metagenomes</taxon>
        <taxon>ecological metagenomes</taxon>
    </lineage>
</organism>
<sequence length="115" mass="13571">MGQYPWKVSHRAAYNAWRRDYRQVIRYAVHWYKLAHPCADCGTTDPHVLTFDHVRGQKAFTIGGPNGDSLHRVWLEIQKCEVVCFNCHMIRTRSRLVITSRPVMSQRIQRPHSHM</sequence>
<accession>A0A0F9EFF7</accession>
<name>A0A0F9EFF7_9ZZZZ</name>
<reference evidence="1" key="1">
    <citation type="journal article" date="2015" name="Nature">
        <title>Complex archaea that bridge the gap between prokaryotes and eukaryotes.</title>
        <authorList>
            <person name="Spang A."/>
            <person name="Saw J.H."/>
            <person name="Jorgensen S.L."/>
            <person name="Zaremba-Niedzwiedzka K."/>
            <person name="Martijn J."/>
            <person name="Lind A.E."/>
            <person name="van Eijk R."/>
            <person name="Schleper C."/>
            <person name="Guy L."/>
            <person name="Ettema T.J."/>
        </authorList>
    </citation>
    <scope>NUCLEOTIDE SEQUENCE</scope>
</reference>
<dbReference type="AlphaFoldDB" id="A0A0F9EFF7"/>
<evidence type="ECO:0000313" key="1">
    <source>
        <dbReference type="EMBL" id="KKL72699.1"/>
    </source>
</evidence>
<proteinExistence type="predicted"/>
<comment type="caution">
    <text evidence="1">The sequence shown here is derived from an EMBL/GenBank/DDBJ whole genome shotgun (WGS) entry which is preliminary data.</text>
</comment>
<gene>
    <name evidence="1" type="ORF">LCGC14_2082280</name>
</gene>
<dbReference type="EMBL" id="LAZR01025192">
    <property type="protein sequence ID" value="KKL72699.1"/>
    <property type="molecule type" value="Genomic_DNA"/>
</dbReference>
<evidence type="ECO:0008006" key="2">
    <source>
        <dbReference type="Google" id="ProtNLM"/>
    </source>
</evidence>
<protein>
    <recommendedName>
        <fullName evidence="2">HNH domain-containing protein</fullName>
    </recommendedName>
</protein>